<dbReference type="Gene3D" id="1.10.3720.10">
    <property type="entry name" value="MetI-like"/>
    <property type="match status" value="1"/>
</dbReference>
<dbReference type="GO" id="GO:0005886">
    <property type="term" value="C:plasma membrane"/>
    <property type="evidence" value="ECO:0007669"/>
    <property type="project" value="UniProtKB-SubCell"/>
</dbReference>
<dbReference type="Pfam" id="PF00528">
    <property type="entry name" value="BPD_transp_1"/>
    <property type="match status" value="1"/>
</dbReference>
<sequence length="248" mass="28397">MNFTVYIRQFSSIILLLLVWHITAILWQNSMLPPPSSVVQLIWQEMLSGQLWFHLSATLLRVLISFIIAMLIGSIIGILMGRSKITDQFLDPWLIVFLNIPALVVIILAYVWFGLAELTAIFAIAINKIPNVIVTMREGARTLNEDYDQMAHSFNLSKRKILIYITLPQLLPFFAVAARSGIALIWKIVLVVELLGRSNGVGFQLHLYFQLFDVTGIMAYSFSFILIMLTIEYTLLQPLERKINRWRG</sequence>
<dbReference type="AlphaFoldDB" id="A0A9E4K187"/>
<dbReference type="GO" id="GO:0055085">
    <property type="term" value="P:transmembrane transport"/>
    <property type="evidence" value="ECO:0007669"/>
    <property type="project" value="InterPro"/>
</dbReference>
<comment type="subcellular location">
    <subcellularLocation>
        <location evidence="1 7">Cell membrane</location>
        <topology evidence="1 7">Multi-pass membrane protein</topology>
    </subcellularLocation>
</comment>
<dbReference type="InterPro" id="IPR000515">
    <property type="entry name" value="MetI-like"/>
</dbReference>
<feature type="transmembrane region" description="Helical" evidence="7">
    <location>
        <begin position="161"/>
        <end position="186"/>
    </location>
</feature>
<name>A0A9E4K187_9GAMM</name>
<evidence type="ECO:0000313" key="10">
    <source>
        <dbReference type="Proteomes" id="UP000886687"/>
    </source>
</evidence>
<evidence type="ECO:0000259" key="8">
    <source>
        <dbReference type="PROSITE" id="PS50928"/>
    </source>
</evidence>
<feature type="transmembrane region" description="Helical" evidence="7">
    <location>
        <begin position="51"/>
        <end position="81"/>
    </location>
</feature>
<keyword evidence="4 7" id="KW-0812">Transmembrane</keyword>
<keyword evidence="5 7" id="KW-1133">Transmembrane helix</keyword>
<dbReference type="PROSITE" id="PS50928">
    <property type="entry name" value="ABC_TM1"/>
    <property type="match status" value="1"/>
</dbReference>
<comment type="caution">
    <text evidence="9">The sequence shown here is derived from an EMBL/GenBank/DDBJ whole genome shotgun (WGS) entry which is preliminary data.</text>
</comment>
<evidence type="ECO:0000256" key="6">
    <source>
        <dbReference type="ARBA" id="ARBA00023136"/>
    </source>
</evidence>
<dbReference type="SUPFAM" id="SSF161098">
    <property type="entry name" value="MetI-like"/>
    <property type="match status" value="1"/>
</dbReference>
<keyword evidence="6 7" id="KW-0472">Membrane</keyword>
<evidence type="ECO:0000256" key="1">
    <source>
        <dbReference type="ARBA" id="ARBA00004651"/>
    </source>
</evidence>
<feature type="transmembrane region" description="Helical" evidence="7">
    <location>
        <begin position="12"/>
        <end position="31"/>
    </location>
</feature>
<feature type="transmembrane region" description="Helical" evidence="7">
    <location>
        <begin position="93"/>
        <end position="113"/>
    </location>
</feature>
<dbReference type="InterPro" id="IPR035906">
    <property type="entry name" value="MetI-like_sf"/>
</dbReference>
<dbReference type="CDD" id="cd06261">
    <property type="entry name" value="TM_PBP2"/>
    <property type="match status" value="1"/>
</dbReference>
<comment type="similarity">
    <text evidence="7">Belongs to the binding-protein-dependent transport system permease family.</text>
</comment>
<evidence type="ECO:0000256" key="5">
    <source>
        <dbReference type="ARBA" id="ARBA00022989"/>
    </source>
</evidence>
<accession>A0A9E4K187</accession>
<feature type="transmembrane region" description="Helical" evidence="7">
    <location>
        <begin position="217"/>
        <end position="236"/>
    </location>
</feature>
<dbReference type="EMBL" id="JAEPDI010000001">
    <property type="protein sequence ID" value="MCG7937585.1"/>
    <property type="molecule type" value="Genomic_DNA"/>
</dbReference>
<evidence type="ECO:0000256" key="2">
    <source>
        <dbReference type="ARBA" id="ARBA00022448"/>
    </source>
</evidence>
<evidence type="ECO:0000256" key="3">
    <source>
        <dbReference type="ARBA" id="ARBA00022475"/>
    </source>
</evidence>
<keyword evidence="3" id="KW-1003">Cell membrane</keyword>
<organism evidence="9 10">
    <name type="scientific">Candidatus Thiodiazotropha lotti</name>
    <dbReference type="NCBI Taxonomy" id="2792787"/>
    <lineage>
        <taxon>Bacteria</taxon>
        <taxon>Pseudomonadati</taxon>
        <taxon>Pseudomonadota</taxon>
        <taxon>Gammaproteobacteria</taxon>
        <taxon>Chromatiales</taxon>
        <taxon>Sedimenticolaceae</taxon>
        <taxon>Candidatus Thiodiazotropha</taxon>
    </lineage>
</organism>
<gene>
    <name evidence="9" type="ORF">JAZ04_01840</name>
</gene>
<keyword evidence="2 7" id="KW-0813">Transport</keyword>
<dbReference type="Proteomes" id="UP000886687">
    <property type="component" value="Unassembled WGS sequence"/>
</dbReference>
<feature type="domain" description="ABC transmembrane type-1" evidence="8">
    <location>
        <begin position="55"/>
        <end position="237"/>
    </location>
</feature>
<evidence type="ECO:0000256" key="7">
    <source>
        <dbReference type="RuleBase" id="RU363032"/>
    </source>
</evidence>
<proteinExistence type="inferred from homology"/>
<dbReference type="PANTHER" id="PTHR30151:SF38">
    <property type="entry name" value="ALIPHATIC SULFONATES TRANSPORT PERMEASE PROTEIN SSUC-RELATED"/>
    <property type="match status" value="1"/>
</dbReference>
<feature type="transmembrane region" description="Helical" evidence="7">
    <location>
        <begin position="119"/>
        <end position="140"/>
    </location>
</feature>
<dbReference type="PANTHER" id="PTHR30151">
    <property type="entry name" value="ALKANE SULFONATE ABC TRANSPORTER-RELATED, MEMBRANE SUBUNIT"/>
    <property type="match status" value="1"/>
</dbReference>
<evidence type="ECO:0000256" key="4">
    <source>
        <dbReference type="ARBA" id="ARBA00022692"/>
    </source>
</evidence>
<reference evidence="9" key="1">
    <citation type="journal article" date="2021" name="Proc. Natl. Acad. Sci. U.S.A.">
        <title>Global biogeography of chemosynthetic symbionts reveals both localized and globally distributed symbiont groups. .</title>
        <authorList>
            <person name="Osvatic J.T."/>
            <person name="Wilkins L.G.E."/>
            <person name="Leibrecht L."/>
            <person name="Leray M."/>
            <person name="Zauner S."/>
            <person name="Polzin J."/>
            <person name="Camacho Y."/>
            <person name="Gros O."/>
            <person name="van Gils J.A."/>
            <person name="Eisen J.A."/>
            <person name="Petersen J.M."/>
            <person name="Yuen B."/>
        </authorList>
    </citation>
    <scope>NUCLEOTIDE SEQUENCE</scope>
    <source>
        <strain evidence="9">MAGL173</strain>
    </source>
</reference>
<protein>
    <submittedName>
        <fullName evidence="9">ABC transporter permease</fullName>
    </submittedName>
</protein>
<evidence type="ECO:0000313" key="9">
    <source>
        <dbReference type="EMBL" id="MCG7937585.1"/>
    </source>
</evidence>